<reference evidence="2" key="1">
    <citation type="journal article" date="2019" name="Int. J. Syst. Evol. Microbiol.">
        <title>The Global Catalogue of Microorganisms (GCM) 10K type strain sequencing project: providing services to taxonomists for standard genome sequencing and annotation.</title>
        <authorList>
            <consortium name="The Broad Institute Genomics Platform"/>
            <consortium name="The Broad Institute Genome Sequencing Center for Infectious Disease"/>
            <person name="Wu L."/>
            <person name="Ma J."/>
        </authorList>
    </citation>
    <scope>NUCLEOTIDE SEQUENCE [LARGE SCALE GENOMIC DNA]</scope>
    <source>
        <strain evidence="2">CCUG 59778</strain>
    </source>
</reference>
<evidence type="ECO:0000313" key="1">
    <source>
        <dbReference type="EMBL" id="MFC5290709.1"/>
    </source>
</evidence>
<dbReference type="RefSeq" id="WP_378250604.1">
    <property type="nucleotide sequence ID" value="NZ_JBHSKF010000018.1"/>
</dbReference>
<keyword evidence="2" id="KW-1185">Reference proteome</keyword>
<dbReference type="Proteomes" id="UP001596157">
    <property type="component" value="Unassembled WGS sequence"/>
</dbReference>
<evidence type="ECO:0000313" key="2">
    <source>
        <dbReference type="Proteomes" id="UP001596157"/>
    </source>
</evidence>
<dbReference type="EMBL" id="JBHSKF010000018">
    <property type="protein sequence ID" value="MFC5290709.1"/>
    <property type="molecule type" value="Genomic_DNA"/>
</dbReference>
<comment type="caution">
    <text evidence="1">The sequence shown here is derived from an EMBL/GenBank/DDBJ whole genome shotgun (WGS) entry which is preliminary data.</text>
</comment>
<protein>
    <submittedName>
        <fullName evidence="1">Type VII secretion target</fullName>
    </submittedName>
</protein>
<gene>
    <name evidence="1" type="ORF">ACFPM7_26955</name>
</gene>
<proteinExistence type="predicted"/>
<organism evidence="1 2">
    <name type="scientific">Actinokineospora guangxiensis</name>
    <dbReference type="NCBI Taxonomy" id="1490288"/>
    <lineage>
        <taxon>Bacteria</taxon>
        <taxon>Bacillati</taxon>
        <taxon>Actinomycetota</taxon>
        <taxon>Actinomycetes</taxon>
        <taxon>Pseudonocardiales</taxon>
        <taxon>Pseudonocardiaceae</taxon>
        <taxon>Actinokineospora</taxon>
    </lineage>
</organism>
<name>A0ABW0EU57_9PSEU</name>
<sequence>MPDGFTVDPREVRDHAGATEGFAGRADVATQAGAHLTSLNDAYGLLCQSFGEMLVEPQQRGTDALRGSADGLHQLSQQLTASAEAYEQVEEKIAAVLEALAKQLDLAARGIPTVGGR</sequence>
<dbReference type="InterPro" id="IPR022536">
    <property type="entry name" value="EspC"/>
</dbReference>
<accession>A0ABW0EU57</accession>
<dbReference type="Pfam" id="PF10824">
    <property type="entry name" value="T7SS_ESX_EspC"/>
    <property type="match status" value="1"/>
</dbReference>